<name>A0A089HN19_PAEDU</name>
<keyword evidence="2" id="KW-1185">Reference proteome</keyword>
<accession>A0A089HN19</accession>
<dbReference type="SUPFAM" id="SSF56300">
    <property type="entry name" value="Metallo-dependent phosphatases"/>
    <property type="match status" value="1"/>
</dbReference>
<dbReference type="AlphaFoldDB" id="A0A089HN19"/>
<evidence type="ECO:0000313" key="2">
    <source>
        <dbReference type="Proteomes" id="UP000029409"/>
    </source>
</evidence>
<dbReference type="RefSeq" id="WP_042207159.1">
    <property type="nucleotide sequence ID" value="NZ_CP009288.1"/>
</dbReference>
<proteinExistence type="predicted"/>
<dbReference type="InterPro" id="IPR029052">
    <property type="entry name" value="Metallo-depent_PP-like"/>
</dbReference>
<protein>
    <submittedName>
        <fullName evidence="1">Phosphoesterase</fullName>
    </submittedName>
</protein>
<dbReference type="Proteomes" id="UP000029409">
    <property type="component" value="Chromosome"/>
</dbReference>
<reference evidence="1 2" key="1">
    <citation type="submission" date="2014-08" db="EMBL/GenBank/DDBJ databases">
        <title>Comparative genomics of the Paenibacillus odorifer group.</title>
        <authorList>
            <person name="den Bakker H.C."/>
            <person name="Tsai Y.-C."/>
            <person name="Martin N."/>
            <person name="Korlach J."/>
            <person name="Wiedmann M."/>
        </authorList>
    </citation>
    <scope>NUCLEOTIDE SEQUENCE [LARGE SCALE GENOMIC DNA]</scope>
    <source>
        <strain evidence="1 2">DSM 1735</strain>
    </source>
</reference>
<dbReference type="EMBL" id="CP009288">
    <property type="protein sequence ID" value="AIQ13366.1"/>
    <property type="molecule type" value="Genomic_DNA"/>
</dbReference>
<organism evidence="1 2">
    <name type="scientific">Paenibacillus durus</name>
    <name type="common">Paenibacillus azotofixans</name>
    <dbReference type="NCBI Taxonomy" id="44251"/>
    <lineage>
        <taxon>Bacteria</taxon>
        <taxon>Bacillati</taxon>
        <taxon>Bacillota</taxon>
        <taxon>Bacilli</taxon>
        <taxon>Bacillales</taxon>
        <taxon>Paenibacillaceae</taxon>
        <taxon>Paenibacillus</taxon>
    </lineage>
</organism>
<sequence>MTKVYFTSDHHFGHKAIIDYESRPFETVEQMNESMIASWNQTVGQTDQVFHLGDFSSLGKEETSQILSRLNGYKTLILGNHDRDRSRSWWLDAGFQEVSGNGIIYKDFFLLTHEPMYMNRHMPYVNIHGHIHGQKYEGINHFNVCVEHWNYKPVSFEAIMEALTSQQEASGNPPAES</sequence>
<evidence type="ECO:0000313" key="1">
    <source>
        <dbReference type="EMBL" id="AIQ13366.1"/>
    </source>
</evidence>
<dbReference type="eggNOG" id="COG4186">
    <property type="taxonomic scope" value="Bacteria"/>
</dbReference>
<gene>
    <name evidence="1" type="ORF">PDUR_16655</name>
</gene>
<dbReference type="OrthoDB" id="5380073at2"/>
<dbReference type="KEGG" id="pdu:PDUR_16655"/>
<dbReference type="Gene3D" id="3.60.21.10">
    <property type="match status" value="1"/>
</dbReference>